<name>A0ABR1BP83_NECAM</name>
<evidence type="ECO:0000313" key="1">
    <source>
        <dbReference type="EMBL" id="KAK6727103.1"/>
    </source>
</evidence>
<organism evidence="1 2">
    <name type="scientific">Necator americanus</name>
    <name type="common">Human hookworm</name>
    <dbReference type="NCBI Taxonomy" id="51031"/>
    <lineage>
        <taxon>Eukaryota</taxon>
        <taxon>Metazoa</taxon>
        <taxon>Ecdysozoa</taxon>
        <taxon>Nematoda</taxon>
        <taxon>Chromadorea</taxon>
        <taxon>Rhabditida</taxon>
        <taxon>Rhabditina</taxon>
        <taxon>Rhabditomorpha</taxon>
        <taxon>Strongyloidea</taxon>
        <taxon>Ancylostomatidae</taxon>
        <taxon>Bunostominae</taxon>
        <taxon>Necator</taxon>
    </lineage>
</organism>
<reference evidence="1 2" key="1">
    <citation type="submission" date="2023-08" db="EMBL/GenBank/DDBJ databases">
        <title>A Necator americanus chromosomal reference genome.</title>
        <authorList>
            <person name="Ilik V."/>
            <person name="Petrzelkova K.J."/>
            <person name="Pardy F."/>
            <person name="Fuh T."/>
            <person name="Niatou-Singa F.S."/>
            <person name="Gouil Q."/>
            <person name="Baker L."/>
            <person name="Ritchie M.E."/>
            <person name="Jex A.R."/>
            <person name="Gazzola D."/>
            <person name="Li H."/>
            <person name="Toshio Fujiwara R."/>
            <person name="Zhan B."/>
            <person name="Aroian R.V."/>
            <person name="Pafco B."/>
            <person name="Schwarz E.M."/>
        </authorList>
    </citation>
    <scope>NUCLEOTIDE SEQUENCE [LARGE SCALE GENOMIC DNA]</scope>
    <source>
        <strain evidence="1 2">Aroian</strain>
        <tissue evidence="1">Whole animal</tissue>
    </source>
</reference>
<gene>
    <name evidence="1" type="primary">Necator_chrI.g1167</name>
    <name evidence="1" type="ORF">RB195_005041</name>
</gene>
<sequence>MTACNLLTLRDFTRVTDYHLAGACNKVQGRIRRMADRGLVWKERLCPDRGSHVKVAKQANVNSLHKG</sequence>
<accession>A0ABR1BP83</accession>
<evidence type="ECO:0000313" key="2">
    <source>
        <dbReference type="Proteomes" id="UP001303046"/>
    </source>
</evidence>
<dbReference type="EMBL" id="JAVFWL010000001">
    <property type="protein sequence ID" value="KAK6727103.1"/>
    <property type="molecule type" value="Genomic_DNA"/>
</dbReference>
<keyword evidence="2" id="KW-1185">Reference proteome</keyword>
<comment type="caution">
    <text evidence="1">The sequence shown here is derived from an EMBL/GenBank/DDBJ whole genome shotgun (WGS) entry which is preliminary data.</text>
</comment>
<proteinExistence type="predicted"/>
<dbReference type="Proteomes" id="UP001303046">
    <property type="component" value="Unassembled WGS sequence"/>
</dbReference>
<protein>
    <submittedName>
        <fullName evidence="1">Uncharacterized protein</fullName>
    </submittedName>
</protein>